<evidence type="ECO:0000313" key="2">
    <source>
        <dbReference type="Proteomes" id="UP000198397"/>
    </source>
</evidence>
<dbReference type="RefSeq" id="WP_143420469.1">
    <property type="nucleotide sequence ID" value="NZ_FZNQ01000036.1"/>
</dbReference>
<proteinExistence type="predicted"/>
<reference evidence="1 2" key="1">
    <citation type="submission" date="2017-06" db="EMBL/GenBank/DDBJ databases">
        <authorList>
            <person name="Kim H.J."/>
            <person name="Triplett B.A."/>
        </authorList>
    </citation>
    <scope>NUCLEOTIDE SEQUENCE [LARGE SCALE GENOMIC DNA]</scope>
    <source>
        <strain evidence="1 2">DSM 8800</strain>
    </source>
</reference>
<dbReference type="Proteomes" id="UP000198397">
    <property type="component" value="Unassembled WGS sequence"/>
</dbReference>
<dbReference type="OrthoDB" id="36110at2157"/>
<evidence type="ECO:0000313" key="1">
    <source>
        <dbReference type="EMBL" id="SNR68236.1"/>
    </source>
</evidence>
<name>A0A238YAE7_HALVU</name>
<organism evidence="1 2">
    <name type="scientific">Halorubrum vacuolatum</name>
    <name type="common">Natronobacterium vacuolatum</name>
    <dbReference type="NCBI Taxonomy" id="63740"/>
    <lineage>
        <taxon>Archaea</taxon>
        <taxon>Methanobacteriati</taxon>
        <taxon>Methanobacteriota</taxon>
        <taxon>Stenosarchaea group</taxon>
        <taxon>Halobacteria</taxon>
        <taxon>Halobacteriales</taxon>
        <taxon>Haloferacaceae</taxon>
        <taxon>Halorubrum</taxon>
    </lineage>
</organism>
<gene>
    <name evidence="1" type="ORF">SAMN06264855_1364</name>
</gene>
<dbReference type="EMBL" id="FZNQ01000036">
    <property type="protein sequence ID" value="SNR68236.1"/>
    <property type="molecule type" value="Genomic_DNA"/>
</dbReference>
<dbReference type="AlphaFoldDB" id="A0A238YAE7"/>
<sequence>MLSETDEIIALFNDVFAGAVYEIPTRVALQPAWNAGSLIFEHNEELSDAEAEYGRLAVWRMSDVSRLS</sequence>
<keyword evidence="2" id="KW-1185">Reference proteome</keyword>
<protein>
    <submittedName>
        <fullName evidence="1">Uncharacterized protein</fullName>
    </submittedName>
</protein>
<accession>A0A238YAE7</accession>